<evidence type="ECO:0000313" key="2">
    <source>
        <dbReference type="Proteomes" id="UP000217257"/>
    </source>
</evidence>
<dbReference type="EMBL" id="CP022098">
    <property type="protein sequence ID" value="ATB35169.1"/>
    <property type="molecule type" value="Genomic_DNA"/>
</dbReference>
<evidence type="ECO:0000313" key="1">
    <source>
        <dbReference type="EMBL" id="ATB35169.1"/>
    </source>
</evidence>
<organism evidence="1 2">
    <name type="scientific">Cystobacter fuscus</name>
    <dbReference type="NCBI Taxonomy" id="43"/>
    <lineage>
        <taxon>Bacteria</taxon>
        <taxon>Pseudomonadati</taxon>
        <taxon>Myxococcota</taxon>
        <taxon>Myxococcia</taxon>
        <taxon>Myxococcales</taxon>
        <taxon>Cystobacterineae</taxon>
        <taxon>Archangiaceae</taxon>
        <taxon>Cystobacter</taxon>
    </lineage>
</organism>
<sequence length="110" mass="12477">MEPMSLEVLLELVSGDVVGMKRHQEVLRTLLSSPAGEWRDLRRLDPTDALAAECQNYSPDVGPRVLEGLRLAWTPHPDEPSDSPYCLILFFYGRDGLIWHSLAIFNRDTL</sequence>
<reference evidence="1 2" key="1">
    <citation type="submission" date="2017-06" db="EMBL/GenBank/DDBJ databases">
        <title>Sequencing and comparative analysis of myxobacterial genomes.</title>
        <authorList>
            <person name="Rupp O."/>
            <person name="Goesmann A."/>
            <person name="Sogaard-Andersen L."/>
        </authorList>
    </citation>
    <scope>NUCLEOTIDE SEQUENCE [LARGE SCALE GENOMIC DNA]</scope>
    <source>
        <strain evidence="1 2">DSM 52655</strain>
    </source>
</reference>
<dbReference type="KEGG" id="cfus:CYFUS_000581"/>
<name>A0A250ITU7_9BACT</name>
<accession>A0A250ITU7</accession>
<proteinExistence type="predicted"/>
<dbReference type="Proteomes" id="UP000217257">
    <property type="component" value="Chromosome"/>
</dbReference>
<protein>
    <submittedName>
        <fullName evidence="1">Uncharacterized protein</fullName>
    </submittedName>
</protein>
<gene>
    <name evidence="1" type="ORF">CYFUS_000581</name>
</gene>
<dbReference type="AlphaFoldDB" id="A0A250ITU7"/>